<name>L0KUW3_METHD</name>
<dbReference type="PANTHER" id="PTHR35866">
    <property type="entry name" value="PUTATIVE-RELATED"/>
    <property type="match status" value="1"/>
</dbReference>
<evidence type="ECO:0000313" key="2">
    <source>
        <dbReference type="Proteomes" id="UP000010866"/>
    </source>
</evidence>
<sequence length="240" mass="27590">MSFSERYKDLLIQDARKELHRATEIKAGCIASMIKAIGFSCTQCGNCCRGDHSDNRVMLLQQDVLRISKCSDLSASEFSLPFIPAEAENALKGISDPSDLVPFIDSEGNVHSFGWMLRRKNNSCCLFLEVAGLSSRCNVYNHRPALCQTYPFYMEDCKLHTSECEGLGSDISYFDSLTFARLVLDRYIHELEERILVYQRYEHFEPMGKNVDFSLERFKKGHVFYIVHDSEGTHRRCERL</sequence>
<dbReference type="Pfam" id="PF03692">
    <property type="entry name" value="CxxCxxCC"/>
    <property type="match status" value="1"/>
</dbReference>
<dbReference type="OrthoDB" id="36424at2157"/>
<organism evidence="1 2">
    <name type="scientific">Methanomethylovorans hollandica (strain DSM 15978 / NBRC 107637 / DMS1)</name>
    <dbReference type="NCBI Taxonomy" id="867904"/>
    <lineage>
        <taxon>Archaea</taxon>
        <taxon>Methanobacteriati</taxon>
        <taxon>Methanobacteriota</taxon>
        <taxon>Stenosarchaea group</taxon>
        <taxon>Methanomicrobia</taxon>
        <taxon>Methanosarcinales</taxon>
        <taxon>Methanosarcinaceae</taxon>
        <taxon>Methanomethylovorans</taxon>
    </lineage>
</organism>
<dbReference type="PANTHER" id="PTHR35866:SF2">
    <property type="entry name" value="YKGJ FAMILY CYSTEINE CLUSTER PROTEIN"/>
    <property type="match status" value="1"/>
</dbReference>
<gene>
    <name evidence="1" type="ordered locus">Metho_0193</name>
</gene>
<proteinExistence type="predicted"/>
<dbReference type="Proteomes" id="UP000010866">
    <property type="component" value="Chromosome"/>
</dbReference>
<dbReference type="InterPro" id="IPR005358">
    <property type="entry name" value="Puta_zinc/iron-chelating_dom"/>
</dbReference>
<reference evidence="2" key="1">
    <citation type="submission" date="2012-02" db="EMBL/GenBank/DDBJ databases">
        <title>Complete sequence of chromosome of Methanomethylovorans hollandica DSM 15978.</title>
        <authorList>
            <person name="Lucas S."/>
            <person name="Copeland A."/>
            <person name="Lapidus A."/>
            <person name="Glavina del Rio T."/>
            <person name="Dalin E."/>
            <person name="Tice H."/>
            <person name="Bruce D."/>
            <person name="Goodwin L."/>
            <person name="Pitluck S."/>
            <person name="Peters L."/>
            <person name="Mikhailova N."/>
            <person name="Held B."/>
            <person name="Kyrpides N."/>
            <person name="Mavromatis K."/>
            <person name="Ivanova N."/>
            <person name="Brettin T."/>
            <person name="Detter J.C."/>
            <person name="Han C."/>
            <person name="Larimer F."/>
            <person name="Land M."/>
            <person name="Hauser L."/>
            <person name="Markowitz V."/>
            <person name="Cheng J.-F."/>
            <person name="Hugenholtz P."/>
            <person name="Woyke T."/>
            <person name="Wu D."/>
            <person name="Spring S."/>
            <person name="Schroeder M."/>
            <person name="Brambilla E."/>
            <person name="Klenk H.-P."/>
            <person name="Eisen J.A."/>
        </authorList>
    </citation>
    <scope>NUCLEOTIDE SEQUENCE [LARGE SCALE GENOMIC DNA]</scope>
    <source>
        <strain evidence="2">DSM 15978 / NBRC 107637 / DMS1</strain>
    </source>
</reference>
<keyword evidence="2" id="KW-1185">Reference proteome</keyword>
<evidence type="ECO:0000313" key="1">
    <source>
        <dbReference type="EMBL" id="AGB48480.1"/>
    </source>
</evidence>
<dbReference type="HOGENOM" id="CLU_074745_0_0_2"/>
<accession>L0KUW3</accession>
<dbReference type="KEGG" id="mhz:Metho_0193"/>
<dbReference type="RefSeq" id="WP_015323649.1">
    <property type="nucleotide sequence ID" value="NC_019977.1"/>
</dbReference>
<dbReference type="EMBL" id="CP003362">
    <property type="protein sequence ID" value="AGB48480.1"/>
    <property type="molecule type" value="Genomic_DNA"/>
</dbReference>
<dbReference type="GeneID" id="14408135"/>
<dbReference type="STRING" id="867904.Metho_0193"/>
<dbReference type="AlphaFoldDB" id="L0KUW3"/>
<protein>
    <submittedName>
        <fullName evidence="1">Uncharacterized protein family (UPF0153)</fullName>
    </submittedName>
</protein>